<dbReference type="SUPFAM" id="SSF56784">
    <property type="entry name" value="HAD-like"/>
    <property type="match status" value="1"/>
</dbReference>
<reference evidence="1" key="1">
    <citation type="submission" date="2018-05" db="EMBL/GenBank/DDBJ databases">
        <authorList>
            <person name="Lanie J.A."/>
            <person name="Ng W.-L."/>
            <person name="Kazmierczak K.M."/>
            <person name="Andrzejewski T.M."/>
            <person name="Davidsen T.M."/>
            <person name="Wayne K.J."/>
            <person name="Tettelin H."/>
            <person name="Glass J.I."/>
            <person name="Rusch D."/>
            <person name="Podicherti R."/>
            <person name="Tsui H.-C.T."/>
            <person name="Winkler M.E."/>
        </authorList>
    </citation>
    <scope>NUCLEOTIDE SEQUENCE</scope>
</reference>
<sequence>MQPSELKNFEAWIFDLDNTLYPVSANLFDQIDKRMCSYIANFLKTSESEAHKVQKRYFQEHGTSLRGMMENHKMDPIPYLEYVHKIDLSAIITDDQMERALDKLPGRKIVFTNAAAS</sequence>
<organism evidence="1">
    <name type="scientific">marine metagenome</name>
    <dbReference type="NCBI Taxonomy" id="408172"/>
    <lineage>
        <taxon>unclassified sequences</taxon>
        <taxon>metagenomes</taxon>
        <taxon>ecological metagenomes</taxon>
    </lineage>
</organism>
<gene>
    <name evidence="1" type="ORF">METZ01_LOCUS241399</name>
</gene>
<evidence type="ECO:0000313" key="1">
    <source>
        <dbReference type="EMBL" id="SVB88545.1"/>
    </source>
</evidence>
<dbReference type="InterPro" id="IPR036412">
    <property type="entry name" value="HAD-like_sf"/>
</dbReference>
<protein>
    <recommendedName>
        <fullName evidence="2">Pyrimidine 5'-nucleotidase</fullName>
    </recommendedName>
</protein>
<evidence type="ECO:0008006" key="2">
    <source>
        <dbReference type="Google" id="ProtNLM"/>
    </source>
</evidence>
<proteinExistence type="predicted"/>
<dbReference type="PANTHER" id="PTHR12725:SF117">
    <property type="entry name" value="HALOACID DEHALOGENASE-LIKE HYDROLASE"/>
    <property type="match status" value="1"/>
</dbReference>
<accession>A0A382HN76</accession>
<dbReference type="EMBL" id="UINC01062180">
    <property type="protein sequence ID" value="SVB88545.1"/>
    <property type="molecule type" value="Genomic_DNA"/>
</dbReference>
<dbReference type="PANTHER" id="PTHR12725">
    <property type="entry name" value="HALOACID DEHALOGENASE-LIKE HYDROLASE"/>
    <property type="match status" value="1"/>
</dbReference>
<dbReference type="AlphaFoldDB" id="A0A382HN76"/>
<name>A0A382HN76_9ZZZZ</name>
<feature type="non-terminal residue" evidence="1">
    <location>
        <position position="117"/>
    </location>
</feature>
<dbReference type="Gene3D" id="1.10.150.450">
    <property type="match status" value="1"/>
</dbReference>